<sequence>MFPVVDKKQLQKMTFIINALNTGWSVKKVDDTYVFTKKHENKKEIFQETYLETFVYDNMTNIITI</sequence>
<dbReference type="EMBL" id="MN740088">
    <property type="protein sequence ID" value="QHT87398.1"/>
    <property type="molecule type" value="Genomic_DNA"/>
</dbReference>
<accession>A0A6C0I317</accession>
<organism evidence="1">
    <name type="scientific">viral metagenome</name>
    <dbReference type="NCBI Taxonomy" id="1070528"/>
    <lineage>
        <taxon>unclassified sequences</taxon>
        <taxon>metagenomes</taxon>
        <taxon>organismal metagenomes</taxon>
    </lineage>
</organism>
<proteinExistence type="predicted"/>
<protein>
    <submittedName>
        <fullName evidence="1">Uncharacterized protein</fullName>
    </submittedName>
</protein>
<evidence type="ECO:0000313" key="1">
    <source>
        <dbReference type="EMBL" id="QHT87398.1"/>
    </source>
</evidence>
<dbReference type="AlphaFoldDB" id="A0A6C0I317"/>
<reference evidence="1" key="1">
    <citation type="journal article" date="2020" name="Nature">
        <title>Giant virus diversity and host interactions through global metagenomics.</title>
        <authorList>
            <person name="Schulz F."/>
            <person name="Roux S."/>
            <person name="Paez-Espino D."/>
            <person name="Jungbluth S."/>
            <person name="Walsh D.A."/>
            <person name="Denef V.J."/>
            <person name="McMahon K.D."/>
            <person name="Konstantinidis K.T."/>
            <person name="Eloe-Fadrosh E.A."/>
            <person name="Kyrpides N.C."/>
            <person name="Woyke T."/>
        </authorList>
    </citation>
    <scope>NUCLEOTIDE SEQUENCE</scope>
    <source>
        <strain evidence="1">GVMAG-M-3300023184-190</strain>
    </source>
</reference>
<name>A0A6C0I317_9ZZZZ</name>